<accession>A0AAD9XWF1</accession>
<organism evidence="1 2">
    <name type="scientific">Colletotrichum kahawae</name>
    <name type="common">Coffee berry disease fungus</name>
    <dbReference type="NCBI Taxonomy" id="34407"/>
    <lineage>
        <taxon>Eukaryota</taxon>
        <taxon>Fungi</taxon>
        <taxon>Dikarya</taxon>
        <taxon>Ascomycota</taxon>
        <taxon>Pezizomycotina</taxon>
        <taxon>Sordariomycetes</taxon>
        <taxon>Hypocreomycetidae</taxon>
        <taxon>Glomerellales</taxon>
        <taxon>Glomerellaceae</taxon>
        <taxon>Colletotrichum</taxon>
        <taxon>Colletotrichum gloeosporioides species complex</taxon>
    </lineage>
</organism>
<comment type="caution">
    <text evidence="1">The sequence shown here is derived from an EMBL/GenBank/DDBJ whole genome shotgun (WGS) entry which is preliminary data.</text>
</comment>
<dbReference type="AlphaFoldDB" id="A0AAD9XWF1"/>
<reference evidence="1" key="1">
    <citation type="submission" date="2023-02" db="EMBL/GenBank/DDBJ databases">
        <title>Colletotrichum kahawae CIFC_Que2 genome sequencing and assembly.</title>
        <authorList>
            <person name="Baroncelli R."/>
        </authorList>
    </citation>
    <scope>NUCLEOTIDE SEQUENCE</scope>
    <source>
        <strain evidence="1">CIFC_Que2</strain>
    </source>
</reference>
<gene>
    <name evidence="1" type="ORF">CKAH01_10782</name>
</gene>
<dbReference type="Proteomes" id="UP001281614">
    <property type="component" value="Unassembled WGS sequence"/>
</dbReference>
<name>A0AAD9XWF1_COLKA</name>
<dbReference type="EMBL" id="VYYT01000877">
    <property type="protein sequence ID" value="KAK2728652.1"/>
    <property type="molecule type" value="Genomic_DNA"/>
</dbReference>
<proteinExistence type="predicted"/>
<keyword evidence="2" id="KW-1185">Reference proteome</keyword>
<evidence type="ECO:0000313" key="2">
    <source>
        <dbReference type="Proteomes" id="UP001281614"/>
    </source>
</evidence>
<protein>
    <submittedName>
        <fullName evidence="1">Uncharacterized protein</fullName>
    </submittedName>
</protein>
<sequence length="88" mass="9168">MMLAAGCARAASWSPFLAVSRARLPCSDCSVEHGGMVLWFAACAMVCARPVGTGAQETQEAGFCVCSRQACSCRPFALGTNRVSTCGE</sequence>
<evidence type="ECO:0000313" key="1">
    <source>
        <dbReference type="EMBL" id="KAK2728652.1"/>
    </source>
</evidence>